<dbReference type="RefSeq" id="WP_039759083.1">
    <property type="nucleotide sequence ID" value="NZ_CP099599.1"/>
</dbReference>
<accession>A0ABY5CFT3</accession>
<dbReference type="EMBL" id="CP099599">
    <property type="protein sequence ID" value="UST86086.1"/>
    <property type="molecule type" value="Genomic_DNA"/>
</dbReference>
<name>A0ABY5CFT3_9PSED</name>
<reference evidence="1" key="1">
    <citation type="submission" date="2022-06" db="EMBL/GenBank/DDBJ databases">
        <title>Investigating genetic diversity within the most abundant and prevalent non-pathogenic leaf-associated bacterial species interacting with Arabidopsis thaliana in natural habitats.</title>
        <authorList>
            <person name="Ramirez-Sanchez D."/>
            <person name="Gibelin-Viala C."/>
            <person name="Mayjonade B."/>
            <person name="Duflos R."/>
            <person name="Belmonte E."/>
            <person name="Pailler V."/>
            <person name="Bartoli C."/>
            <person name="Carrere S."/>
            <person name="Vailleau F."/>
            <person name="Roux F."/>
        </authorList>
    </citation>
    <scope>NUCLEOTIDE SEQUENCE</scope>
    <source>
        <strain evidence="1">OTU6ESPEB1</strain>
    </source>
</reference>
<proteinExistence type="predicted"/>
<dbReference type="Proteomes" id="UP001056851">
    <property type="component" value="Chromosome"/>
</dbReference>
<organism evidence="1 2">
    <name type="scientific">Pseudomonas siliginis</name>
    <dbReference type="NCBI Taxonomy" id="2842346"/>
    <lineage>
        <taxon>Bacteria</taxon>
        <taxon>Pseudomonadati</taxon>
        <taxon>Pseudomonadota</taxon>
        <taxon>Gammaproteobacteria</taxon>
        <taxon>Pseudomonadales</taxon>
        <taxon>Pseudomonadaceae</taxon>
        <taxon>Pseudomonas</taxon>
    </lineage>
</organism>
<evidence type="ECO:0000313" key="1">
    <source>
        <dbReference type="EMBL" id="UST86086.1"/>
    </source>
</evidence>
<protein>
    <submittedName>
        <fullName evidence="1">Uncharacterized protein</fullName>
    </submittedName>
</protein>
<keyword evidence="2" id="KW-1185">Reference proteome</keyword>
<sequence length="101" mass="11767">MKFKKIIRLGGKVIFDELSNLIDYDIALISENLKEDLLQAAFPNEQILDIGWYPEFDKNGAFRISLIANRDWESPIYTDTAKTWSDLDKILDHTLHKVKQI</sequence>
<evidence type="ECO:0000313" key="2">
    <source>
        <dbReference type="Proteomes" id="UP001056851"/>
    </source>
</evidence>
<gene>
    <name evidence="1" type="ORF">NF677_05235</name>
</gene>